<dbReference type="InterPro" id="IPR007485">
    <property type="entry name" value="LPS_assembly_LptE"/>
</dbReference>
<keyword evidence="2" id="KW-0472">Membrane</keyword>
<dbReference type="GO" id="GO:0015920">
    <property type="term" value="P:lipopolysaccharide transport"/>
    <property type="evidence" value="ECO:0007669"/>
    <property type="project" value="TreeGrafter"/>
</dbReference>
<dbReference type="Pfam" id="PF04390">
    <property type="entry name" value="LptE"/>
    <property type="match status" value="1"/>
</dbReference>
<dbReference type="GO" id="GO:0043165">
    <property type="term" value="P:Gram-negative-bacterium-type cell outer membrane assembly"/>
    <property type="evidence" value="ECO:0007669"/>
    <property type="project" value="InterPro"/>
</dbReference>
<dbReference type="AlphaFoldDB" id="A0A382CJT5"/>
<dbReference type="Gene3D" id="3.30.160.150">
    <property type="entry name" value="Lipoprotein like domain"/>
    <property type="match status" value="1"/>
</dbReference>
<evidence type="ECO:0000256" key="2">
    <source>
        <dbReference type="ARBA" id="ARBA00023136"/>
    </source>
</evidence>
<dbReference type="GO" id="GO:0019867">
    <property type="term" value="C:outer membrane"/>
    <property type="evidence" value="ECO:0007669"/>
    <property type="project" value="InterPro"/>
</dbReference>
<reference evidence="4" key="1">
    <citation type="submission" date="2018-05" db="EMBL/GenBank/DDBJ databases">
        <authorList>
            <person name="Lanie J.A."/>
            <person name="Ng W.-L."/>
            <person name="Kazmierczak K.M."/>
            <person name="Andrzejewski T.M."/>
            <person name="Davidsen T.M."/>
            <person name="Wayne K.J."/>
            <person name="Tettelin H."/>
            <person name="Glass J.I."/>
            <person name="Rusch D."/>
            <person name="Podicherti R."/>
            <person name="Tsui H.-C.T."/>
            <person name="Winkler M.E."/>
        </authorList>
    </citation>
    <scope>NUCLEOTIDE SEQUENCE</scope>
</reference>
<gene>
    <name evidence="4" type="ORF">METZ01_LOCUS178441</name>
</gene>
<dbReference type="PANTHER" id="PTHR38098">
    <property type="entry name" value="LPS-ASSEMBLY LIPOPROTEIN LPTE"/>
    <property type="match status" value="1"/>
</dbReference>
<dbReference type="PANTHER" id="PTHR38098:SF1">
    <property type="entry name" value="LPS-ASSEMBLY LIPOPROTEIN LPTE"/>
    <property type="match status" value="1"/>
</dbReference>
<accession>A0A382CJT5</accession>
<keyword evidence="1" id="KW-0732">Signal</keyword>
<dbReference type="EMBL" id="UINC01034556">
    <property type="protein sequence ID" value="SVB25587.1"/>
    <property type="molecule type" value="Genomic_DNA"/>
</dbReference>
<evidence type="ECO:0000313" key="4">
    <source>
        <dbReference type="EMBL" id="SVB25587.1"/>
    </source>
</evidence>
<evidence type="ECO:0008006" key="5">
    <source>
        <dbReference type="Google" id="ProtNLM"/>
    </source>
</evidence>
<evidence type="ECO:0000256" key="1">
    <source>
        <dbReference type="ARBA" id="ARBA00022729"/>
    </source>
</evidence>
<evidence type="ECO:0000256" key="3">
    <source>
        <dbReference type="ARBA" id="ARBA00023237"/>
    </source>
</evidence>
<organism evidence="4">
    <name type="scientific">marine metagenome</name>
    <dbReference type="NCBI Taxonomy" id="408172"/>
    <lineage>
        <taxon>unclassified sequences</taxon>
        <taxon>metagenomes</taxon>
        <taxon>ecological metagenomes</taxon>
    </lineage>
</organism>
<keyword evidence="3" id="KW-0998">Cell outer membrane</keyword>
<dbReference type="GO" id="GO:0001530">
    <property type="term" value="F:lipopolysaccharide binding"/>
    <property type="evidence" value="ECO:0007669"/>
    <property type="project" value="TreeGrafter"/>
</dbReference>
<dbReference type="GO" id="GO:1990351">
    <property type="term" value="C:transporter complex"/>
    <property type="evidence" value="ECO:0007669"/>
    <property type="project" value="TreeGrafter"/>
</dbReference>
<proteinExistence type="predicted"/>
<sequence>VICLLFLTGCGFELQNTGDLKQTINIIHIQTNDPYTVFYRNIKNQFRENGIRVTDNREEAAYVLVIEKDFSNDRVLSISAKNTPKEYEIVYQVQWSLFKDKTQLISNVKHLELQDYSFDQNQLLGKSKEAEFIMDSLATRISRAVLTRLGNI</sequence>
<protein>
    <recommendedName>
        <fullName evidence="5">LPS-assembly lipoprotein LptE</fullName>
    </recommendedName>
</protein>
<name>A0A382CJT5_9ZZZZ</name>
<feature type="non-terminal residue" evidence="4">
    <location>
        <position position="1"/>
    </location>
</feature>